<evidence type="ECO:0000313" key="3">
    <source>
        <dbReference type="Proteomes" id="UP001599542"/>
    </source>
</evidence>
<comment type="caution">
    <text evidence="2">The sequence shown here is derived from an EMBL/GenBank/DDBJ whole genome shotgun (WGS) entry which is preliminary data.</text>
</comment>
<dbReference type="EMBL" id="JBHYPX010000016">
    <property type="protein sequence ID" value="MFE1352444.1"/>
    <property type="molecule type" value="Genomic_DNA"/>
</dbReference>
<dbReference type="Proteomes" id="UP001599542">
    <property type="component" value="Unassembled WGS sequence"/>
</dbReference>
<organism evidence="2 3">
    <name type="scientific">Kitasatospora phosalacinea</name>
    <dbReference type="NCBI Taxonomy" id="2065"/>
    <lineage>
        <taxon>Bacteria</taxon>
        <taxon>Bacillati</taxon>
        <taxon>Actinomycetota</taxon>
        <taxon>Actinomycetes</taxon>
        <taxon>Kitasatosporales</taxon>
        <taxon>Streptomycetaceae</taxon>
        <taxon>Kitasatospora</taxon>
    </lineage>
</organism>
<dbReference type="InterPro" id="IPR046538">
    <property type="entry name" value="DUF6603"/>
</dbReference>
<accession>A0ABW6GIM2</accession>
<evidence type="ECO:0000313" key="2">
    <source>
        <dbReference type="EMBL" id="MFE1352444.1"/>
    </source>
</evidence>
<sequence length="667" mass="68853">MEAGMDLSGRTGPEPGRYGIGIDLWASAAVELPGLELGVDKARLAVGIALAIENGTVTLALTPPAPTGPEGARAELTLPAFSGGGTLRRRGDEWSGALRARLGPVVVSGFGVLTTDRFSLLALIAAEFEPPLQLSFGFTLVGIGGLVGVNRRPDTEALQAAAHSGDLARLMFPHDPVADAPRLLPVLAAAFPQQDGSTVVGPLLKLGWGTPTLVSATIGALIGDRGVVLLGRLALTLPHEAAPLVLLQAVVVGTVDGDGLALEASLAGSHLAGIPVDGEIALRVRGGDDPLFALSAGGFHPAFTPPEGMRQLRRIGTEISPGAMLRARLAAYLAVTTNSVQFGAAAELEAAVAGFGIKGGFAFDALIHLDRFEFLADFSAHVSVECADFSVGSLVLSGHLSGPSPWRIRGHATVSVLFLDVDVDLPEITWGSAVPPAPSPVRDPGPVLVAQLAEPANWTALSGDVPHCVQLRPGAGAGAAAVHPLAPLGFRQAAVPLRVALQRMDGRPLPRTVTLDLDVPAPQLREGLFPPGQFRDLDDRARLAASGYAPFACGFDLGPQAVSSPGVPLVRDTSRPETSVLGDDFCLSRFPGALLPGALAAPRRVAPPPEVRPVELRDPARAAVTRVRDLAPADAVGAAATTHPAVLESLLAAGSELQVSREWELTL</sequence>
<dbReference type="RefSeq" id="WP_380325197.1">
    <property type="nucleotide sequence ID" value="NZ_JBHYPW010000028.1"/>
</dbReference>
<proteinExistence type="predicted"/>
<evidence type="ECO:0000259" key="1">
    <source>
        <dbReference type="Pfam" id="PF20248"/>
    </source>
</evidence>
<protein>
    <submittedName>
        <fullName evidence="2">DUF6603 domain-containing protein</fullName>
    </submittedName>
</protein>
<name>A0ABW6GIM2_9ACTN</name>
<keyword evidence="3" id="KW-1185">Reference proteome</keyword>
<feature type="domain" description="DUF6603" evidence="1">
    <location>
        <begin position="22"/>
        <end position="534"/>
    </location>
</feature>
<dbReference type="Pfam" id="PF20248">
    <property type="entry name" value="DUF6603"/>
    <property type="match status" value="1"/>
</dbReference>
<gene>
    <name evidence="2" type="ORF">ACFW6T_10690</name>
</gene>
<reference evidence="2 3" key="1">
    <citation type="submission" date="2024-09" db="EMBL/GenBank/DDBJ databases">
        <title>The Natural Products Discovery Center: Release of the First 8490 Sequenced Strains for Exploring Actinobacteria Biosynthetic Diversity.</title>
        <authorList>
            <person name="Kalkreuter E."/>
            <person name="Kautsar S.A."/>
            <person name="Yang D."/>
            <person name="Bader C.D."/>
            <person name="Teijaro C.N."/>
            <person name="Fluegel L."/>
            <person name="Davis C.M."/>
            <person name="Simpson J.R."/>
            <person name="Lauterbach L."/>
            <person name="Steele A.D."/>
            <person name="Gui C."/>
            <person name="Meng S."/>
            <person name="Li G."/>
            <person name="Viehrig K."/>
            <person name="Ye F."/>
            <person name="Su P."/>
            <person name="Kiefer A.F."/>
            <person name="Nichols A."/>
            <person name="Cepeda A.J."/>
            <person name="Yan W."/>
            <person name="Fan B."/>
            <person name="Jiang Y."/>
            <person name="Adhikari A."/>
            <person name="Zheng C.-J."/>
            <person name="Schuster L."/>
            <person name="Cowan T.M."/>
            <person name="Smanski M.J."/>
            <person name="Chevrette M.G."/>
            <person name="De Carvalho L.P.S."/>
            <person name="Shen B."/>
        </authorList>
    </citation>
    <scope>NUCLEOTIDE SEQUENCE [LARGE SCALE GENOMIC DNA]</scope>
    <source>
        <strain evidence="2 3">NPDC058753</strain>
    </source>
</reference>